<feature type="region of interest" description="Disordered" evidence="1">
    <location>
        <begin position="1"/>
        <end position="24"/>
    </location>
</feature>
<dbReference type="Proteomes" id="UP000830542">
    <property type="component" value="Plasmid unnamed1"/>
</dbReference>
<gene>
    <name evidence="2" type="ORF">MUK72_15090</name>
</gene>
<sequence length="54" mass="5805">MSTYSRADGRTDDETCPNCGHTGEPIVHEQRVDHADPSNTVPVLAQCGECGHPL</sequence>
<keyword evidence="3" id="KW-1185">Reference proteome</keyword>
<protein>
    <recommendedName>
        <fullName evidence="4">Small CPxCG-related zinc finger protein</fullName>
    </recommendedName>
</protein>
<proteinExistence type="predicted"/>
<organism evidence="2 3">
    <name type="scientific">Halococcus dombrowskii</name>
    <dbReference type="NCBI Taxonomy" id="179637"/>
    <lineage>
        <taxon>Archaea</taxon>
        <taxon>Methanobacteriati</taxon>
        <taxon>Methanobacteriota</taxon>
        <taxon>Stenosarchaea group</taxon>
        <taxon>Halobacteria</taxon>
        <taxon>Halobacteriales</taxon>
        <taxon>Halococcaceae</taxon>
        <taxon>Halococcus</taxon>
    </lineage>
</organism>
<dbReference type="KEGG" id="hdo:MUK72_15090"/>
<dbReference type="EMBL" id="CP095006">
    <property type="protein sequence ID" value="UOO96844.1"/>
    <property type="molecule type" value="Genomic_DNA"/>
</dbReference>
<reference evidence="2" key="1">
    <citation type="submission" date="2022-04" db="EMBL/GenBank/DDBJ databases">
        <title>Sequencing and genomic assembly of Halococcus dombrowskii.</title>
        <authorList>
            <person name="Lim S.W."/>
            <person name="MacLea K.S."/>
        </authorList>
    </citation>
    <scope>NUCLEOTIDE SEQUENCE</scope>
    <source>
        <strain evidence="2">H4</strain>
        <plasmid evidence="2">unnamed1</plasmid>
    </source>
</reference>
<keyword evidence="2" id="KW-0614">Plasmid</keyword>
<dbReference type="GeneID" id="71763200"/>
<name>A0AAX3ART4_HALDO</name>
<dbReference type="AlphaFoldDB" id="A0AAX3ART4"/>
<accession>A0AAX3ART4</accession>
<evidence type="ECO:0008006" key="4">
    <source>
        <dbReference type="Google" id="ProtNLM"/>
    </source>
</evidence>
<evidence type="ECO:0000313" key="3">
    <source>
        <dbReference type="Proteomes" id="UP000830542"/>
    </source>
</evidence>
<evidence type="ECO:0000313" key="2">
    <source>
        <dbReference type="EMBL" id="UOO96844.1"/>
    </source>
</evidence>
<evidence type="ECO:0000256" key="1">
    <source>
        <dbReference type="SAM" id="MobiDB-lite"/>
    </source>
</evidence>
<geneLocation type="plasmid" evidence="2 3">
    <name>unnamed1</name>
</geneLocation>
<dbReference type="RefSeq" id="WP_244705936.1">
    <property type="nucleotide sequence ID" value="NZ_CP095006.1"/>
</dbReference>